<keyword evidence="2" id="KW-1185">Reference proteome</keyword>
<gene>
    <name evidence="1" type="ORF">AOC05_07435</name>
</gene>
<sequence length="210" mass="22292">MTGVGPASPVDGRRMESVPALTIAALLAAMAPGSLHGEGDAVNDCLGQPVCCYLPDMTVQISKGSHITPRLLPRLGDNFTACFKRLLNQLIDTGFTACGDADDAFAMAASGNVSVPHNPPKAFRGNEHETEPVIELELQRLWQAIWGDFANGEKTKSGGVEVERFAAISDGQADDYWLVFHASIMRLKAALGSLVVRSLRSSGEVTAVAL</sequence>
<evidence type="ECO:0000313" key="2">
    <source>
        <dbReference type="Proteomes" id="UP000062833"/>
    </source>
</evidence>
<organism evidence="1 2">
    <name type="scientific">Arthrobacter alpinus</name>
    <dbReference type="NCBI Taxonomy" id="656366"/>
    <lineage>
        <taxon>Bacteria</taxon>
        <taxon>Bacillati</taxon>
        <taxon>Actinomycetota</taxon>
        <taxon>Actinomycetes</taxon>
        <taxon>Micrococcales</taxon>
        <taxon>Micrococcaceae</taxon>
        <taxon>Arthrobacter</taxon>
    </lineage>
</organism>
<protein>
    <submittedName>
        <fullName evidence="1">Uncharacterized protein</fullName>
    </submittedName>
</protein>
<dbReference type="EMBL" id="CP012677">
    <property type="protein sequence ID" value="ALE92206.1"/>
    <property type="molecule type" value="Genomic_DNA"/>
</dbReference>
<name>A0A0M4RB75_9MICC</name>
<dbReference type="Proteomes" id="UP000062833">
    <property type="component" value="Chromosome"/>
</dbReference>
<accession>A0A0M4RB75</accession>
<proteinExistence type="predicted"/>
<evidence type="ECO:0000313" key="1">
    <source>
        <dbReference type="EMBL" id="ALE92206.1"/>
    </source>
</evidence>
<dbReference type="PATRIC" id="fig|656366.3.peg.1592"/>
<dbReference type="KEGG" id="aaq:AOC05_07435"/>
<dbReference type="AlphaFoldDB" id="A0A0M4RB75"/>
<reference evidence="2" key="1">
    <citation type="submission" date="2015-09" db="EMBL/GenBank/DDBJ databases">
        <title>Complete genome of Arthrobacter alpinus strain R3.8.</title>
        <authorList>
            <person name="See-Too W.S."/>
            <person name="Chan K.G."/>
        </authorList>
    </citation>
    <scope>NUCLEOTIDE SEQUENCE [LARGE SCALE GENOMIC DNA]</scope>
    <source>
        <strain evidence="2">R3.8</strain>
    </source>
</reference>